<gene>
    <name evidence="1" type="ORF">BD626DRAFT_482431</name>
</gene>
<sequence>MSWRPASRGFPLPLALLSRIGNVSPLCQALLYLRHICLGRWLHEPPLSVFGSSTPREKACHQQRSRAISDIVQRPGLQRAGDNLTRRRPVLYKKSAYLLYVLGLADFKERALCHAWTTKLASRIGTPGHEKNVHTSITSTVIVLCLWLGYARTPWSSRLI</sequence>
<organism evidence="1 2">
    <name type="scientific">Schizophyllum amplum</name>
    <dbReference type="NCBI Taxonomy" id="97359"/>
    <lineage>
        <taxon>Eukaryota</taxon>
        <taxon>Fungi</taxon>
        <taxon>Dikarya</taxon>
        <taxon>Basidiomycota</taxon>
        <taxon>Agaricomycotina</taxon>
        <taxon>Agaricomycetes</taxon>
        <taxon>Agaricomycetidae</taxon>
        <taxon>Agaricales</taxon>
        <taxon>Schizophyllaceae</taxon>
        <taxon>Schizophyllum</taxon>
    </lineage>
</organism>
<dbReference type="AlphaFoldDB" id="A0A550CV58"/>
<protein>
    <submittedName>
        <fullName evidence="1">Uncharacterized protein</fullName>
    </submittedName>
</protein>
<accession>A0A550CV58</accession>
<evidence type="ECO:0000313" key="1">
    <source>
        <dbReference type="EMBL" id="TRM68673.1"/>
    </source>
</evidence>
<evidence type="ECO:0000313" key="2">
    <source>
        <dbReference type="Proteomes" id="UP000320762"/>
    </source>
</evidence>
<dbReference type="Proteomes" id="UP000320762">
    <property type="component" value="Unassembled WGS sequence"/>
</dbReference>
<proteinExistence type="predicted"/>
<comment type="caution">
    <text evidence="1">The sequence shown here is derived from an EMBL/GenBank/DDBJ whole genome shotgun (WGS) entry which is preliminary data.</text>
</comment>
<name>A0A550CV58_9AGAR</name>
<dbReference type="EMBL" id="VDMD01000002">
    <property type="protein sequence ID" value="TRM68673.1"/>
    <property type="molecule type" value="Genomic_DNA"/>
</dbReference>
<reference evidence="1 2" key="1">
    <citation type="journal article" date="2019" name="New Phytol.">
        <title>Comparative genomics reveals unique wood-decay strategies and fruiting body development in the Schizophyllaceae.</title>
        <authorList>
            <person name="Almasi E."/>
            <person name="Sahu N."/>
            <person name="Krizsan K."/>
            <person name="Balint B."/>
            <person name="Kovacs G.M."/>
            <person name="Kiss B."/>
            <person name="Cseklye J."/>
            <person name="Drula E."/>
            <person name="Henrissat B."/>
            <person name="Nagy I."/>
            <person name="Chovatia M."/>
            <person name="Adam C."/>
            <person name="LaButti K."/>
            <person name="Lipzen A."/>
            <person name="Riley R."/>
            <person name="Grigoriev I.V."/>
            <person name="Nagy L.G."/>
        </authorList>
    </citation>
    <scope>NUCLEOTIDE SEQUENCE [LARGE SCALE GENOMIC DNA]</scope>
    <source>
        <strain evidence="1 2">NL-1724</strain>
    </source>
</reference>
<keyword evidence="2" id="KW-1185">Reference proteome</keyword>